<sequence>MHICGFKLFFLKTQRFKGSNGYFKEAKKRDFVADEALYLFVYLVRINEIDSILCSLKLLRNEYKIFAFIKPLKILATNTRIFYSFVH</sequence>
<evidence type="ECO:0000313" key="1">
    <source>
        <dbReference type="EMBL" id="AKK71386.1"/>
    </source>
</evidence>
<gene>
    <name evidence="1" type="ORF">OK18_00900</name>
</gene>
<dbReference type="KEGG" id="cgn:OK18_00900"/>
<accession>A0A0G3LWN9</accession>
<dbReference type="Proteomes" id="UP000035213">
    <property type="component" value="Chromosome"/>
</dbReference>
<dbReference type="PATRIC" id="fig|1324352.5.peg.196"/>
<organism evidence="1 2">
    <name type="scientific">Chryseobacterium gallinarum</name>
    <dbReference type="NCBI Taxonomy" id="1324352"/>
    <lineage>
        <taxon>Bacteria</taxon>
        <taxon>Pseudomonadati</taxon>
        <taxon>Bacteroidota</taxon>
        <taxon>Flavobacteriia</taxon>
        <taxon>Flavobacteriales</taxon>
        <taxon>Weeksellaceae</taxon>
        <taxon>Chryseobacterium group</taxon>
        <taxon>Chryseobacterium</taxon>
    </lineage>
</organism>
<proteinExistence type="predicted"/>
<protein>
    <submittedName>
        <fullName evidence="1">Uncharacterized protein</fullName>
    </submittedName>
</protein>
<name>A0A0G3LWN9_CHRGL</name>
<dbReference type="EMBL" id="CP009928">
    <property type="protein sequence ID" value="AKK71386.1"/>
    <property type="molecule type" value="Genomic_DNA"/>
</dbReference>
<reference evidence="1 2" key="1">
    <citation type="submission" date="2014-11" db="EMBL/GenBank/DDBJ databases">
        <authorList>
            <person name="Park G.-S."/>
            <person name="Hong S.-J."/>
            <person name="Jung B.K."/>
            <person name="Khan A.R."/>
            <person name="Kwak Y."/>
            <person name="Shin J.-H."/>
        </authorList>
    </citation>
    <scope>NUCLEOTIDE SEQUENCE [LARGE SCALE GENOMIC DNA]</scope>
    <source>
        <strain evidence="1 2">DSM 27622</strain>
    </source>
</reference>
<evidence type="ECO:0000313" key="2">
    <source>
        <dbReference type="Proteomes" id="UP000035213"/>
    </source>
</evidence>
<dbReference type="AlphaFoldDB" id="A0A0G3LWN9"/>